<dbReference type="PROSITE" id="PS50067">
    <property type="entry name" value="KINESIN_MOTOR_2"/>
    <property type="match status" value="1"/>
</dbReference>
<evidence type="ECO:0000256" key="3">
    <source>
        <dbReference type="ARBA" id="ARBA00022840"/>
    </source>
</evidence>
<dbReference type="PROSITE" id="PS00411">
    <property type="entry name" value="KINESIN_MOTOR_1"/>
    <property type="match status" value="1"/>
</dbReference>
<keyword evidence="4 8" id="KW-0175">Coiled coil</keyword>
<dbReference type="FunFam" id="3.40.850.10:FF:000053">
    <property type="entry name" value="Kinesin family"/>
    <property type="match status" value="1"/>
</dbReference>
<organism evidence="11 12">
    <name type="scientific">Scheffersomyces spartinae</name>
    <dbReference type="NCBI Taxonomy" id="45513"/>
    <lineage>
        <taxon>Eukaryota</taxon>
        <taxon>Fungi</taxon>
        <taxon>Dikarya</taxon>
        <taxon>Ascomycota</taxon>
        <taxon>Saccharomycotina</taxon>
        <taxon>Pichiomycetes</taxon>
        <taxon>Debaryomycetaceae</taxon>
        <taxon>Scheffersomyces</taxon>
    </lineage>
</organism>
<evidence type="ECO:0000256" key="9">
    <source>
        <dbReference type="SAM" id="MobiDB-lite"/>
    </source>
</evidence>
<dbReference type="PANTHER" id="PTHR47968">
    <property type="entry name" value="CENTROMERE PROTEIN E"/>
    <property type="match status" value="1"/>
</dbReference>
<sequence length="838" mass="94000">MSTPSIPSSGSGARQSSITVAVRVRPFTILEEQKLVAADEGSAFFGDGSLSNNTNTLAAANANTYAQGGLRKIIEVVDDKMLIFDPSRTNPLARMQQNAFPNTKTRIREHRFVFDRLFDTTTPQEDVYNATTRPLLDSILEGFNATVFAYGATGCGKTHTILGTENDPGIIFLTMKELYERIDELRNDRVFEVTLSYLEIYNETIRDLLQPETEHRRLILREDSNNRISVSNLLCVQPQSVEEVMNLILQGNANRTSSPTEANATSSRSHAVLQINIMQRPKTADIVESHTYATLSIIDLAGSERAAATRNRGIRLNEGANINKSLLALGNCINALCDPRRRNHVPYRDSKLTRLLKFSLGGNCKTVMIVCVSPSSHHYDETLNTLKYANRAKEIKTKVIRNQQNLDRHVGSYLKMITEQKMEILDLKLRESRIVEEELQKQNNINEKCINELRLLITNIQRSIESQTQDKWRRYFVLAKRKILFTHKVGTESLIESLQESDDANAVPEYDFFLNKCHELLQKLEGQIAQLEAQYSEPNQLDHILDKSANQVLKKLKEMEGWNEGHTSLFQDSIELLNDYVLKDILLNSSVLSDYLAKELTEFQYIHKNFISVIKSADPKVALQSITNSIQNILDGELDSALESLTSEFMQQKVNPETTIPNLDNVLNNNPSSFIPRQRQVSGSKRSFDSPLKVSPPAKKKFAPIDHMLAGYSERTLAIPKKVRWDANVPSSDVGSIADLSMDEQQFRSEDDASILIDDKLLDSPNSSILHDDSTPAHGLSGTLGNNSLFFNRRLSMSLSENSGDGKTHDTTRSIRTPQLNVGAASTKLLIVDGEGSQ</sequence>
<keyword evidence="3 6" id="KW-0067">ATP-binding</keyword>
<evidence type="ECO:0000256" key="1">
    <source>
        <dbReference type="ARBA" id="ARBA00022701"/>
    </source>
</evidence>
<dbReference type="SMART" id="SM00129">
    <property type="entry name" value="KISc"/>
    <property type="match status" value="1"/>
</dbReference>
<keyword evidence="1 7" id="KW-0493">Microtubule</keyword>
<evidence type="ECO:0000256" key="6">
    <source>
        <dbReference type="PROSITE-ProRule" id="PRU00283"/>
    </source>
</evidence>
<dbReference type="PANTHER" id="PTHR47968:SF13">
    <property type="entry name" value="KINESIN-LIKE PROTEIN KIF19 ISOFORM X1"/>
    <property type="match status" value="1"/>
</dbReference>
<dbReference type="InterPro" id="IPR019821">
    <property type="entry name" value="Kinesin_motor_CS"/>
</dbReference>
<keyword evidence="5 6" id="KW-0505">Motor protein</keyword>
<gene>
    <name evidence="11" type="primary">KLP5</name>
    <name evidence="11" type="ORF">KQ657_000829</name>
</gene>
<dbReference type="Gene3D" id="3.40.850.10">
    <property type="entry name" value="Kinesin motor domain"/>
    <property type="match status" value="1"/>
</dbReference>
<dbReference type="EMBL" id="JAHMUF010000012">
    <property type="protein sequence ID" value="KAG7193411.1"/>
    <property type="molecule type" value="Genomic_DNA"/>
</dbReference>
<keyword evidence="12" id="KW-1185">Reference proteome</keyword>
<dbReference type="SUPFAM" id="SSF52540">
    <property type="entry name" value="P-loop containing nucleoside triphosphate hydrolases"/>
    <property type="match status" value="1"/>
</dbReference>
<comment type="caution">
    <text evidence="11">The sequence shown here is derived from an EMBL/GenBank/DDBJ whole genome shotgun (WGS) entry which is preliminary data.</text>
</comment>
<dbReference type="GO" id="GO:0007018">
    <property type="term" value="P:microtubule-based movement"/>
    <property type="evidence" value="ECO:0007669"/>
    <property type="project" value="InterPro"/>
</dbReference>
<feature type="coiled-coil region" evidence="8">
    <location>
        <begin position="514"/>
        <end position="541"/>
    </location>
</feature>
<dbReference type="CDD" id="cd01370">
    <property type="entry name" value="KISc_KIP3_like"/>
    <property type="match status" value="1"/>
</dbReference>
<feature type="domain" description="Kinesin motor" evidence="10">
    <location>
        <begin position="17"/>
        <end position="395"/>
    </location>
</feature>
<evidence type="ECO:0000259" key="10">
    <source>
        <dbReference type="PROSITE" id="PS50067"/>
    </source>
</evidence>
<feature type="compositionally biased region" description="Polar residues" evidence="9">
    <location>
        <begin position="669"/>
        <end position="685"/>
    </location>
</feature>
<comment type="similarity">
    <text evidence="6 7">Belongs to the TRAFAC class myosin-kinesin ATPase superfamily. Kinesin family.</text>
</comment>
<evidence type="ECO:0000313" key="12">
    <source>
        <dbReference type="Proteomes" id="UP000790833"/>
    </source>
</evidence>
<dbReference type="InterPro" id="IPR027417">
    <property type="entry name" value="P-loop_NTPase"/>
</dbReference>
<dbReference type="InterPro" id="IPR036961">
    <property type="entry name" value="Kinesin_motor_dom_sf"/>
</dbReference>
<dbReference type="GeneID" id="66114203"/>
<evidence type="ECO:0000256" key="5">
    <source>
        <dbReference type="ARBA" id="ARBA00023175"/>
    </source>
</evidence>
<feature type="binding site" evidence="6">
    <location>
        <begin position="151"/>
        <end position="158"/>
    </location>
    <ligand>
        <name>ATP</name>
        <dbReference type="ChEBI" id="CHEBI:30616"/>
    </ligand>
</feature>
<dbReference type="PRINTS" id="PR00380">
    <property type="entry name" value="KINESINHEAVY"/>
</dbReference>
<accession>A0A9P8AIR8</accession>
<feature type="region of interest" description="Disordered" evidence="9">
    <location>
        <begin position="669"/>
        <end position="695"/>
    </location>
</feature>
<dbReference type="GO" id="GO:0008017">
    <property type="term" value="F:microtubule binding"/>
    <property type="evidence" value="ECO:0007669"/>
    <property type="project" value="InterPro"/>
</dbReference>
<dbReference type="GO" id="GO:0003777">
    <property type="term" value="F:microtubule motor activity"/>
    <property type="evidence" value="ECO:0007669"/>
    <property type="project" value="InterPro"/>
</dbReference>
<reference evidence="11" key="1">
    <citation type="submission" date="2021-03" db="EMBL/GenBank/DDBJ databases">
        <authorList>
            <person name="Palmer J.M."/>
        </authorList>
    </citation>
    <scope>NUCLEOTIDE SEQUENCE</scope>
    <source>
        <strain evidence="11">ARV_011</strain>
    </source>
</reference>
<evidence type="ECO:0000256" key="7">
    <source>
        <dbReference type="RuleBase" id="RU000394"/>
    </source>
</evidence>
<protein>
    <recommendedName>
        <fullName evidence="7">Kinesin-like protein</fullName>
    </recommendedName>
</protein>
<dbReference type="OrthoDB" id="3176171at2759"/>
<proteinExistence type="inferred from homology"/>
<dbReference type="RefSeq" id="XP_043048959.1">
    <property type="nucleotide sequence ID" value="XM_043191652.1"/>
</dbReference>
<dbReference type="AlphaFoldDB" id="A0A9P8AIR8"/>
<evidence type="ECO:0000313" key="11">
    <source>
        <dbReference type="EMBL" id="KAG7193411.1"/>
    </source>
</evidence>
<dbReference type="GO" id="GO:0005874">
    <property type="term" value="C:microtubule"/>
    <property type="evidence" value="ECO:0007669"/>
    <property type="project" value="UniProtKB-KW"/>
</dbReference>
<dbReference type="InterPro" id="IPR001752">
    <property type="entry name" value="Kinesin_motor_dom"/>
</dbReference>
<dbReference type="Pfam" id="PF00225">
    <property type="entry name" value="Kinesin"/>
    <property type="match status" value="1"/>
</dbReference>
<keyword evidence="2 6" id="KW-0547">Nucleotide-binding</keyword>
<dbReference type="InterPro" id="IPR027640">
    <property type="entry name" value="Kinesin-like_fam"/>
</dbReference>
<dbReference type="GO" id="GO:0005524">
    <property type="term" value="F:ATP binding"/>
    <property type="evidence" value="ECO:0007669"/>
    <property type="project" value="UniProtKB-UniRule"/>
</dbReference>
<evidence type="ECO:0000256" key="8">
    <source>
        <dbReference type="SAM" id="Coils"/>
    </source>
</evidence>
<evidence type="ECO:0000256" key="4">
    <source>
        <dbReference type="ARBA" id="ARBA00023054"/>
    </source>
</evidence>
<name>A0A9P8AIR8_9ASCO</name>
<dbReference type="Proteomes" id="UP000790833">
    <property type="component" value="Unassembled WGS sequence"/>
</dbReference>
<evidence type="ECO:0000256" key="2">
    <source>
        <dbReference type="ARBA" id="ARBA00022741"/>
    </source>
</evidence>